<dbReference type="OrthoDB" id="194358at2759"/>
<dbReference type="InterPro" id="IPR002110">
    <property type="entry name" value="Ankyrin_rpt"/>
</dbReference>
<evidence type="ECO:0000256" key="11">
    <source>
        <dbReference type="PROSITE-ProRule" id="PRU00023"/>
    </source>
</evidence>
<protein>
    <recommendedName>
        <fullName evidence="3">RING-type E3 ubiquitin transferase</fullName>
        <ecNumber evidence="3">2.3.2.27</ecNumber>
    </recommendedName>
</protein>
<evidence type="ECO:0000256" key="12">
    <source>
        <dbReference type="PROSITE-ProRule" id="PRU00175"/>
    </source>
</evidence>
<evidence type="ECO:0000256" key="6">
    <source>
        <dbReference type="ARBA" id="ARBA00022737"/>
    </source>
</evidence>
<dbReference type="PROSITE" id="PS50089">
    <property type="entry name" value="ZF_RING_2"/>
    <property type="match status" value="1"/>
</dbReference>
<dbReference type="SUPFAM" id="SSF57850">
    <property type="entry name" value="RING/U-box"/>
    <property type="match status" value="1"/>
</dbReference>
<dbReference type="InterPro" id="IPR001841">
    <property type="entry name" value="Znf_RING"/>
</dbReference>
<proteinExistence type="predicted"/>
<evidence type="ECO:0000259" key="13">
    <source>
        <dbReference type="PROSITE" id="PS50089"/>
    </source>
</evidence>
<feature type="domain" description="RING-type" evidence="13">
    <location>
        <begin position="321"/>
        <end position="368"/>
    </location>
</feature>
<dbReference type="EC" id="2.3.2.27" evidence="3"/>
<evidence type="ECO:0000256" key="7">
    <source>
        <dbReference type="ARBA" id="ARBA00022771"/>
    </source>
</evidence>
<dbReference type="InterPro" id="IPR013083">
    <property type="entry name" value="Znf_RING/FYVE/PHD"/>
</dbReference>
<feature type="repeat" description="ANK" evidence="11">
    <location>
        <begin position="158"/>
        <end position="190"/>
    </location>
</feature>
<organism evidence="14 15">
    <name type="scientific">Vanilla planifolia</name>
    <name type="common">Vanilla</name>
    <dbReference type="NCBI Taxonomy" id="51239"/>
    <lineage>
        <taxon>Eukaryota</taxon>
        <taxon>Viridiplantae</taxon>
        <taxon>Streptophyta</taxon>
        <taxon>Embryophyta</taxon>
        <taxon>Tracheophyta</taxon>
        <taxon>Spermatophyta</taxon>
        <taxon>Magnoliopsida</taxon>
        <taxon>Liliopsida</taxon>
        <taxon>Asparagales</taxon>
        <taxon>Orchidaceae</taxon>
        <taxon>Vanilloideae</taxon>
        <taxon>Vanilleae</taxon>
        <taxon>Vanilla</taxon>
    </lineage>
</organism>
<evidence type="ECO:0000256" key="1">
    <source>
        <dbReference type="ARBA" id="ARBA00000900"/>
    </source>
</evidence>
<dbReference type="SUPFAM" id="SSF48403">
    <property type="entry name" value="Ankyrin repeat"/>
    <property type="match status" value="1"/>
</dbReference>
<comment type="pathway">
    <text evidence="2">Protein modification; protein ubiquitination.</text>
</comment>
<dbReference type="Gene3D" id="1.25.40.20">
    <property type="entry name" value="Ankyrin repeat-containing domain"/>
    <property type="match status" value="2"/>
</dbReference>
<dbReference type="Pfam" id="PF24921">
    <property type="entry name" value="RING_XB3-XBAT31"/>
    <property type="match status" value="1"/>
</dbReference>
<evidence type="ECO:0000256" key="3">
    <source>
        <dbReference type="ARBA" id="ARBA00012483"/>
    </source>
</evidence>
<dbReference type="Pfam" id="PF12796">
    <property type="entry name" value="Ank_2"/>
    <property type="match status" value="3"/>
</dbReference>
<dbReference type="GO" id="GO:0061630">
    <property type="term" value="F:ubiquitin protein ligase activity"/>
    <property type="evidence" value="ECO:0007669"/>
    <property type="project" value="UniProtKB-EC"/>
</dbReference>
<dbReference type="SMART" id="SM00248">
    <property type="entry name" value="ANK"/>
    <property type="match status" value="5"/>
</dbReference>
<dbReference type="InterPro" id="IPR050889">
    <property type="entry name" value="Dendritic_Spine_Reg/Scaffold"/>
</dbReference>
<keyword evidence="7 12" id="KW-0863">Zinc-finger</keyword>
<comment type="catalytic activity">
    <reaction evidence="1">
        <text>S-ubiquitinyl-[E2 ubiquitin-conjugating enzyme]-L-cysteine + [acceptor protein]-L-lysine = [E2 ubiquitin-conjugating enzyme]-L-cysteine + N(6)-ubiquitinyl-[acceptor protein]-L-lysine.</text>
        <dbReference type="EC" id="2.3.2.27"/>
    </reaction>
</comment>
<dbReference type="Proteomes" id="UP000639772">
    <property type="component" value="Unassembled WGS sequence"/>
</dbReference>
<dbReference type="PROSITE" id="PS00518">
    <property type="entry name" value="ZF_RING_1"/>
    <property type="match status" value="1"/>
</dbReference>
<evidence type="ECO:0000256" key="8">
    <source>
        <dbReference type="ARBA" id="ARBA00022786"/>
    </source>
</evidence>
<dbReference type="InterPro" id="IPR017907">
    <property type="entry name" value="Znf_RING_CS"/>
</dbReference>
<dbReference type="PANTHER" id="PTHR24166">
    <property type="entry name" value="ROLLING PEBBLES, ISOFORM B"/>
    <property type="match status" value="1"/>
</dbReference>
<keyword evidence="8" id="KW-0833">Ubl conjugation pathway</keyword>
<dbReference type="PROSITE" id="PS50297">
    <property type="entry name" value="ANK_REP_REGION"/>
    <property type="match status" value="3"/>
</dbReference>
<evidence type="ECO:0000313" key="14">
    <source>
        <dbReference type="EMBL" id="KAG0450775.1"/>
    </source>
</evidence>
<keyword evidence="6" id="KW-0677">Repeat</keyword>
<accession>A0A835U7H6</accession>
<feature type="repeat" description="ANK" evidence="11">
    <location>
        <begin position="79"/>
        <end position="111"/>
    </location>
</feature>
<dbReference type="InterPro" id="IPR036770">
    <property type="entry name" value="Ankyrin_rpt-contain_sf"/>
</dbReference>
<reference evidence="14 15" key="1">
    <citation type="journal article" date="2020" name="Nat. Food">
        <title>A phased Vanilla planifolia genome enables genetic improvement of flavour and production.</title>
        <authorList>
            <person name="Hasing T."/>
            <person name="Tang H."/>
            <person name="Brym M."/>
            <person name="Khazi F."/>
            <person name="Huang T."/>
            <person name="Chambers A.H."/>
        </authorList>
    </citation>
    <scope>NUCLEOTIDE SEQUENCE [LARGE SCALE GENOMIC DNA]</scope>
    <source>
        <tissue evidence="14">Leaf</tissue>
    </source>
</reference>
<name>A0A835U7H6_VANPL</name>
<evidence type="ECO:0000256" key="5">
    <source>
        <dbReference type="ARBA" id="ARBA00022723"/>
    </source>
</evidence>
<dbReference type="EMBL" id="JADCNM010000091">
    <property type="protein sequence ID" value="KAG0450775.1"/>
    <property type="molecule type" value="Genomic_DNA"/>
</dbReference>
<gene>
    <name evidence="14" type="ORF">HPP92_026576</name>
</gene>
<keyword evidence="5" id="KW-0479">Metal-binding</keyword>
<evidence type="ECO:0000256" key="10">
    <source>
        <dbReference type="ARBA" id="ARBA00023043"/>
    </source>
</evidence>
<dbReference type="GO" id="GO:0008270">
    <property type="term" value="F:zinc ion binding"/>
    <property type="evidence" value="ECO:0007669"/>
    <property type="project" value="UniProtKB-KW"/>
</dbReference>
<dbReference type="PANTHER" id="PTHR24166:SF48">
    <property type="entry name" value="PROTEIN VAPYRIN"/>
    <property type="match status" value="1"/>
</dbReference>
<feature type="repeat" description="ANK" evidence="11">
    <location>
        <begin position="195"/>
        <end position="227"/>
    </location>
</feature>
<sequence>MGQALSCGQSSMDRGFSAAVQSGELTVVELILQADPGVIRKATFFDRLSPYHIAAAYGHEEMLSMLLDQWYIPDVLTRHKETPLMLAAMQGKVACVEKLLQAGANILKFESRHARTCLHYAACYGHSDCLQAILQAAYLEPISASWGFARFINMRDAKGLTALHLAAKQGKLACLRLLLDKGALVGSSNSDDGFFGSTPLHLAAQGGSVDCVRELLARGADRNQMDSDGRTPYVIALKRNHVCAALLNPSAAQPLVWPSPIKFISELKPDAKLLLETALLEANRKREKKIFKGTPYELPSPISLEDSAEIDKSVGNSMELCCICFERACTIEVRECGHQMCAYCVLGLCCHNKSAHETVASPVCPFCRSNIARLVAVNTKANDEDMENSMEQGSKTNSGRLCEGSSHFRGHSTAISSFIKMGSARIAHNSDLLQP</sequence>
<evidence type="ECO:0000313" key="15">
    <source>
        <dbReference type="Proteomes" id="UP000639772"/>
    </source>
</evidence>
<comment type="caution">
    <text evidence="14">The sequence shown here is derived from an EMBL/GenBank/DDBJ whole genome shotgun (WGS) entry which is preliminary data.</text>
</comment>
<evidence type="ECO:0000256" key="4">
    <source>
        <dbReference type="ARBA" id="ARBA00022679"/>
    </source>
</evidence>
<evidence type="ECO:0000256" key="9">
    <source>
        <dbReference type="ARBA" id="ARBA00022833"/>
    </source>
</evidence>
<dbReference type="InterPro" id="IPR056760">
    <property type="entry name" value="RING_XB3-like"/>
</dbReference>
<evidence type="ECO:0000256" key="2">
    <source>
        <dbReference type="ARBA" id="ARBA00004906"/>
    </source>
</evidence>
<keyword evidence="10 11" id="KW-0040">ANK repeat</keyword>
<dbReference type="PROSITE" id="PS50088">
    <property type="entry name" value="ANK_REPEAT"/>
    <property type="match status" value="3"/>
</dbReference>
<keyword evidence="9" id="KW-0862">Zinc</keyword>
<dbReference type="Gene3D" id="3.30.40.10">
    <property type="entry name" value="Zinc/RING finger domain, C3HC4 (zinc finger)"/>
    <property type="match status" value="1"/>
</dbReference>
<dbReference type="AlphaFoldDB" id="A0A835U7H6"/>
<keyword evidence="4" id="KW-0808">Transferase</keyword>